<dbReference type="Pfam" id="PF17389">
    <property type="entry name" value="Bac_rhamnosid6H"/>
    <property type="match status" value="1"/>
</dbReference>
<dbReference type="InterPro" id="IPR012341">
    <property type="entry name" value="6hp_glycosidase-like_sf"/>
</dbReference>
<accession>A0A916W1W9</accession>
<dbReference type="Pfam" id="PF17390">
    <property type="entry name" value="Bac_rhamnosid_C"/>
    <property type="match status" value="1"/>
</dbReference>
<gene>
    <name evidence="8" type="ORF">GCM10011499_31870</name>
</gene>
<dbReference type="InterPro" id="IPR008928">
    <property type="entry name" value="6-hairpin_glycosidase_sf"/>
</dbReference>
<reference evidence="8 9" key="1">
    <citation type="journal article" date="2014" name="Int. J. Syst. Evol. Microbiol.">
        <title>Complete genome sequence of Corynebacterium casei LMG S-19264T (=DSM 44701T), isolated from a smear-ripened cheese.</title>
        <authorList>
            <consortium name="US DOE Joint Genome Institute (JGI-PGF)"/>
            <person name="Walter F."/>
            <person name="Albersmeier A."/>
            <person name="Kalinowski J."/>
            <person name="Ruckert C."/>
        </authorList>
    </citation>
    <scope>NUCLEOTIDE SEQUENCE [LARGE SCALE GENOMIC DNA]</scope>
    <source>
        <strain evidence="8 9">CGMCC 1.15896</strain>
    </source>
</reference>
<feature type="domain" description="Bacterial alpha-L-rhamnosidase N-terminal" evidence="5">
    <location>
        <begin position="60"/>
        <end position="214"/>
    </location>
</feature>
<dbReference type="SUPFAM" id="SSF48208">
    <property type="entry name" value="Six-hairpin glycosidases"/>
    <property type="match status" value="1"/>
</dbReference>
<evidence type="ECO:0000259" key="5">
    <source>
        <dbReference type="Pfam" id="PF08531"/>
    </source>
</evidence>
<organism evidence="8 9">
    <name type="scientific">Pelagibacterium lentulum</name>
    <dbReference type="NCBI Taxonomy" id="2029865"/>
    <lineage>
        <taxon>Bacteria</taxon>
        <taxon>Pseudomonadati</taxon>
        <taxon>Pseudomonadota</taxon>
        <taxon>Alphaproteobacteria</taxon>
        <taxon>Hyphomicrobiales</taxon>
        <taxon>Devosiaceae</taxon>
        <taxon>Pelagibacterium</taxon>
    </lineage>
</organism>
<evidence type="ECO:0000256" key="1">
    <source>
        <dbReference type="ARBA" id="ARBA00001445"/>
    </source>
</evidence>
<dbReference type="Pfam" id="PF05592">
    <property type="entry name" value="Bac_rhamnosid"/>
    <property type="match status" value="1"/>
</dbReference>
<name>A0A916W1W9_9HYPH</name>
<evidence type="ECO:0000256" key="3">
    <source>
        <dbReference type="ARBA" id="ARBA00022801"/>
    </source>
</evidence>
<dbReference type="GO" id="GO:0005975">
    <property type="term" value="P:carbohydrate metabolic process"/>
    <property type="evidence" value="ECO:0007669"/>
    <property type="project" value="InterPro"/>
</dbReference>
<dbReference type="InterPro" id="IPR035398">
    <property type="entry name" value="Bac_rhamnosid_C"/>
</dbReference>
<comment type="caution">
    <text evidence="8">The sequence shown here is derived from an EMBL/GenBank/DDBJ whole genome shotgun (WGS) entry which is preliminary data.</text>
</comment>
<feature type="domain" description="Alpha-L-rhamnosidase six-hairpin glycosidase" evidence="6">
    <location>
        <begin position="330"/>
        <end position="686"/>
    </location>
</feature>
<dbReference type="Proteomes" id="UP000596977">
    <property type="component" value="Unassembled WGS sequence"/>
</dbReference>
<protein>
    <recommendedName>
        <fullName evidence="2">alpha-L-rhamnosidase</fullName>
        <ecNumber evidence="2">3.2.1.40</ecNumber>
    </recommendedName>
</protein>
<proteinExistence type="predicted"/>
<dbReference type="Gene3D" id="1.50.10.10">
    <property type="match status" value="1"/>
</dbReference>
<evidence type="ECO:0000259" key="4">
    <source>
        <dbReference type="Pfam" id="PF05592"/>
    </source>
</evidence>
<evidence type="ECO:0000313" key="8">
    <source>
        <dbReference type="EMBL" id="GGA59375.1"/>
    </source>
</evidence>
<dbReference type="InterPro" id="IPR016007">
    <property type="entry name" value="Alpha_rhamnosid"/>
</dbReference>
<dbReference type="AlphaFoldDB" id="A0A916W1W9"/>
<sequence length="803" mass="89330">MAAIRETTLDYILSRSEHADAARHHWQAKMVRPQSDGGVGTPASFVRKSFRVDHVGGSETLRISALGLYRCFINGQRVGNDLLTPGWTNYDKRLSYQTYQVGDLLAVGENSIEIWLADGWYRSQMMWGQNPILNCWGDKIAAIAELRREAESGADLLLATDQTWSSGHLPIQRSGIYFGEIYDARHEKLSDSAGVTPLDFNHDVLIAHETQPVRELEPLQVVRKWQDEEGRLLYDFGQNSGGYVALIVSGEVGTRIIVEHSEILDADGKFENTNYRTAEARLEYVLKGEAEEHYRPTFTFQGFRYARVTIVGSAEIRNIVSIPISSVYPRKGTFASGHQLVNRLVENTFWSQRANFIEVPTDCPQRDERLGWTGDAQVFAPTACYLHDSHDFLRKWIRDVIADQREDGAIPHVSPDPTRLHPEHFAGFYGSTGWGDAIAIVPWTLYLHYGDREILEQALPAMIKWVDFVWSISDGPIVSPPRQWGSRGFSFGDWLQPKGPSAKPLPTIGDDAAATIYLYISASLVARIARILGEPETAIRLEKMAEAVKQAFASEFITPSGRLAYDDQTSYALAILHDLIPADKLEAARGHFRNTIARAEGRIGTGFIGTPALLPALIKLGETGLAQQLFLQEEVPGWLYQVKNGATTIWERWDAIQADGTIFDPQMNSYNHYAYGAVCQWLFEAVAGLRPDADAPGFDKIIFEPVILPQLNPVSACHESVAGPVRAGWRIEGGRVIYEIEIPEGRQGELRLGAEYTDCIIDGKSAADARCVALSHGVHVISFAMTPLRPGLPETVKSTARTP</sequence>
<dbReference type="PANTHER" id="PTHR33307">
    <property type="entry name" value="ALPHA-RHAMNOSIDASE (EUROFUNG)"/>
    <property type="match status" value="1"/>
</dbReference>
<dbReference type="EMBL" id="BMKB01000005">
    <property type="protein sequence ID" value="GGA59375.1"/>
    <property type="molecule type" value="Genomic_DNA"/>
</dbReference>
<dbReference type="Gene3D" id="2.60.420.10">
    <property type="entry name" value="Maltose phosphorylase, domain 3"/>
    <property type="match status" value="1"/>
</dbReference>
<dbReference type="InterPro" id="IPR008902">
    <property type="entry name" value="Rhamnosid_concanavalin"/>
</dbReference>
<feature type="domain" description="Alpha-L-rhamnosidase concanavalin-like" evidence="4">
    <location>
        <begin position="228"/>
        <end position="315"/>
    </location>
</feature>
<dbReference type="GO" id="GO:0030596">
    <property type="term" value="F:alpha-L-rhamnosidase activity"/>
    <property type="evidence" value="ECO:0007669"/>
    <property type="project" value="UniProtKB-EC"/>
</dbReference>
<evidence type="ECO:0000259" key="7">
    <source>
        <dbReference type="Pfam" id="PF17390"/>
    </source>
</evidence>
<dbReference type="InterPro" id="IPR035396">
    <property type="entry name" value="Bac_rhamnosid6H"/>
</dbReference>
<comment type="catalytic activity">
    <reaction evidence="1">
        <text>Hydrolysis of terminal non-reducing alpha-L-rhamnose residues in alpha-L-rhamnosides.</text>
        <dbReference type="EC" id="3.2.1.40"/>
    </reaction>
</comment>
<keyword evidence="3" id="KW-0378">Hydrolase</keyword>
<evidence type="ECO:0000313" key="9">
    <source>
        <dbReference type="Proteomes" id="UP000596977"/>
    </source>
</evidence>
<dbReference type="PIRSF" id="PIRSF010631">
    <property type="entry name" value="A-rhamnsds"/>
    <property type="match status" value="1"/>
</dbReference>
<dbReference type="PANTHER" id="PTHR33307:SF6">
    <property type="entry name" value="ALPHA-RHAMNOSIDASE (EUROFUNG)-RELATED"/>
    <property type="match status" value="1"/>
</dbReference>
<keyword evidence="9" id="KW-1185">Reference proteome</keyword>
<dbReference type="EC" id="3.2.1.40" evidence="2"/>
<feature type="domain" description="Alpha-L-rhamnosidase C-terminal" evidence="7">
    <location>
        <begin position="688"/>
        <end position="760"/>
    </location>
</feature>
<evidence type="ECO:0000256" key="2">
    <source>
        <dbReference type="ARBA" id="ARBA00012652"/>
    </source>
</evidence>
<dbReference type="Pfam" id="PF08531">
    <property type="entry name" value="Bac_rhamnosid_N"/>
    <property type="match status" value="1"/>
</dbReference>
<evidence type="ECO:0000259" key="6">
    <source>
        <dbReference type="Pfam" id="PF17389"/>
    </source>
</evidence>
<dbReference type="InterPro" id="IPR013737">
    <property type="entry name" value="Bac_rhamnosid_N"/>
</dbReference>
<dbReference type="Gene3D" id="2.60.120.260">
    <property type="entry name" value="Galactose-binding domain-like"/>
    <property type="match status" value="2"/>
</dbReference>